<gene>
    <name evidence="2" type="ORF">BJF96_g2245</name>
</gene>
<dbReference type="EMBL" id="MPSH01000005">
    <property type="protein sequence ID" value="PNH34447.1"/>
    <property type="molecule type" value="Genomic_DNA"/>
</dbReference>
<feature type="compositionally biased region" description="Low complexity" evidence="1">
    <location>
        <begin position="73"/>
        <end position="82"/>
    </location>
</feature>
<accession>A0AA44WPB7</accession>
<dbReference type="Proteomes" id="UP000236305">
    <property type="component" value="Unassembled WGS sequence"/>
</dbReference>
<sequence>MFSPTRLLTPAAVNLWSLCKGTKQDGLSGNSRDTITTTNPFSAQTGKLTPPKLGHSVFNQPKRTPTSAGRTAVGGVAAAPLW</sequence>
<comment type="caution">
    <text evidence="2">The sequence shown here is derived from an EMBL/GenBank/DDBJ whole genome shotgun (WGS) entry which is preliminary data.</text>
</comment>
<feature type="region of interest" description="Disordered" evidence="1">
    <location>
        <begin position="25"/>
        <end position="82"/>
    </location>
</feature>
<evidence type="ECO:0000313" key="3">
    <source>
        <dbReference type="Proteomes" id="UP000236305"/>
    </source>
</evidence>
<organism evidence="2 3">
    <name type="scientific">Verticillium dahliae</name>
    <name type="common">Verticillium wilt</name>
    <dbReference type="NCBI Taxonomy" id="27337"/>
    <lineage>
        <taxon>Eukaryota</taxon>
        <taxon>Fungi</taxon>
        <taxon>Dikarya</taxon>
        <taxon>Ascomycota</taxon>
        <taxon>Pezizomycotina</taxon>
        <taxon>Sordariomycetes</taxon>
        <taxon>Hypocreomycetidae</taxon>
        <taxon>Glomerellales</taxon>
        <taxon>Plectosphaerellaceae</taxon>
        <taxon>Verticillium</taxon>
    </lineage>
</organism>
<evidence type="ECO:0000256" key="1">
    <source>
        <dbReference type="SAM" id="MobiDB-lite"/>
    </source>
</evidence>
<proteinExistence type="predicted"/>
<protein>
    <submittedName>
        <fullName evidence="2">Uncharacterized protein</fullName>
    </submittedName>
</protein>
<reference evidence="2 3" key="1">
    <citation type="submission" date="2017-12" db="EMBL/GenBank/DDBJ databases">
        <title>Comparative genomics yields insights into virulence evolution of Verticillium dahliae.</title>
        <authorList>
            <person name="Fan R."/>
            <person name="Armitage A.D."/>
            <person name="Cascant-Lopez E."/>
            <person name="Sobczyk M."/>
            <person name="Cockerton H.M."/>
            <person name="Harrison R.J."/>
        </authorList>
    </citation>
    <scope>NUCLEOTIDE SEQUENCE [LARGE SCALE GENOMIC DNA]</scope>
    <source>
        <strain evidence="2 3">12008</strain>
    </source>
</reference>
<name>A0AA44WPB7_VERDA</name>
<evidence type="ECO:0000313" key="2">
    <source>
        <dbReference type="EMBL" id="PNH34447.1"/>
    </source>
</evidence>
<feature type="compositionally biased region" description="Polar residues" evidence="1">
    <location>
        <begin position="57"/>
        <end position="69"/>
    </location>
</feature>
<dbReference type="AlphaFoldDB" id="A0AA44WPB7"/>
<feature type="compositionally biased region" description="Polar residues" evidence="1">
    <location>
        <begin position="25"/>
        <end position="47"/>
    </location>
</feature>